<dbReference type="Gene3D" id="3.40.630.30">
    <property type="match status" value="1"/>
</dbReference>
<proteinExistence type="predicted"/>
<dbReference type="Proteomes" id="UP000309128">
    <property type="component" value="Unassembled WGS sequence"/>
</dbReference>
<accession>A0A5S4FQG3</accession>
<evidence type="ECO:0000313" key="2">
    <source>
        <dbReference type="EMBL" id="TMR11540.1"/>
    </source>
</evidence>
<reference evidence="2 3" key="1">
    <citation type="submission" date="2019-05" db="EMBL/GenBank/DDBJ databases">
        <title>Draft genome sequence of Nonomuraea turkmeniaca DSM 43926.</title>
        <authorList>
            <person name="Saricaoglu S."/>
            <person name="Isik K."/>
        </authorList>
    </citation>
    <scope>NUCLEOTIDE SEQUENCE [LARGE SCALE GENOMIC DNA]</scope>
    <source>
        <strain evidence="2 3">DSM 43926</strain>
    </source>
</reference>
<sequence>MDFDLLVHEAWPAYEQCVHDGWVLRYAGGVTKRANSVLPLERPADLGGAIAAAERFYRERGLRCVFSVGIGAAPGLDEELEARGYGLVDPTLVMAAGSLRPDGSHERVRVEEQPWAGWLETWWAVDGRYGSGLKEAERICTGVPAWYGAYEEDGVALAVGRAVPQGDTLGIYCMATRPEARRRGLARTVLRALVRHAGADSAYLVTTAPNTAAQALYRREGFEIAGRYHYRVC</sequence>
<evidence type="ECO:0000259" key="1">
    <source>
        <dbReference type="PROSITE" id="PS51186"/>
    </source>
</evidence>
<feature type="domain" description="N-acetyltransferase" evidence="1">
    <location>
        <begin position="94"/>
        <end position="233"/>
    </location>
</feature>
<dbReference type="RefSeq" id="WP_138671008.1">
    <property type="nucleotide sequence ID" value="NZ_VCKY01000154.1"/>
</dbReference>
<dbReference type="GO" id="GO:0016747">
    <property type="term" value="F:acyltransferase activity, transferring groups other than amino-acyl groups"/>
    <property type="evidence" value="ECO:0007669"/>
    <property type="project" value="InterPro"/>
</dbReference>
<keyword evidence="2" id="KW-0808">Transferase</keyword>
<dbReference type="EMBL" id="VCKY01000154">
    <property type="protein sequence ID" value="TMR11540.1"/>
    <property type="molecule type" value="Genomic_DNA"/>
</dbReference>
<dbReference type="OrthoDB" id="5243104at2"/>
<evidence type="ECO:0000313" key="3">
    <source>
        <dbReference type="Proteomes" id="UP000309128"/>
    </source>
</evidence>
<dbReference type="AlphaFoldDB" id="A0A5S4FQG3"/>
<dbReference type="SUPFAM" id="SSF55729">
    <property type="entry name" value="Acyl-CoA N-acyltransferases (Nat)"/>
    <property type="match status" value="1"/>
</dbReference>
<dbReference type="InterPro" id="IPR000182">
    <property type="entry name" value="GNAT_dom"/>
</dbReference>
<dbReference type="InterPro" id="IPR016181">
    <property type="entry name" value="Acyl_CoA_acyltransferase"/>
</dbReference>
<dbReference type="InterPro" id="IPR056935">
    <property type="entry name" value="Rv0428c-like_C"/>
</dbReference>
<protein>
    <submittedName>
        <fullName evidence="2">GNAT family N-acetyltransferase</fullName>
    </submittedName>
</protein>
<name>A0A5S4FQG3_9ACTN</name>
<organism evidence="2 3">
    <name type="scientific">Nonomuraea turkmeniaca</name>
    <dbReference type="NCBI Taxonomy" id="103838"/>
    <lineage>
        <taxon>Bacteria</taxon>
        <taxon>Bacillati</taxon>
        <taxon>Actinomycetota</taxon>
        <taxon>Actinomycetes</taxon>
        <taxon>Streptosporangiales</taxon>
        <taxon>Streptosporangiaceae</taxon>
        <taxon>Nonomuraea</taxon>
    </lineage>
</organism>
<comment type="caution">
    <text evidence="2">The sequence shown here is derived from an EMBL/GenBank/DDBJ whole genome shotgun (WGS) entry which is preliminary data.</text>
</comment>
<keyword evidence="3" id="KW-1185">Reference proteome</keyword>
<dbReference type="CDD" id="cd04301">
    <property type="entry name" value="NAT_SF"/>
    <property type="match status" value="1"/>
</dbReference>
<dbReference type="PROSITE" id="PS51186">
    <property type="entry name" value="GNAT"/>
    <property type="match status" value="1"/>
</dbReference>
<dbReference type="Pfam" id="PF24553">
    <property type="entry name" value="Rv0428c_C"/>
    <property type="match status" value="1"/>
</dbReference>
<gene>
    <name evidence="2" type="ORF">ETD86_35470</name>
</gene>